<name>A0A6M4IS49_9BACT</name>
<protein>
    <recommendedName>
        <fullName evidence="3">DUF2268 domain-containing protein</fullName>
    </recommendedName>
</protein>
<dbReference type="RefSeq" id="WP_171226301.1">
    <property type="nucleotide sequence ID" value="NZ_CP053085.1"/>
</dbReference>
<evidence type="ECO:0008006" key="3">
    <source>
        <dbReference type="Google" id="ProtNLM"/>
    </source>
</evidence>
<evidence type="ECO:0000313" key="2">
    <source>
        <dbReference type="Proteomes" id="UP000500938"/>
    </source>
</evidence>
<dbReference type="AlphaFoldDB" id="A0A6M4IS49"/>
<organism evidence="1 2">
    <name type="scientific">Gemmatimonas groenlandica</name>
    <dbReference type="NCBI Taxonomy" id="2732249"/>
    <lineage>
        <taxon>Bacteria</taxon>
        <taxon>Pseudomonadati</taxon>
        <taxon>Gemmatimonadota</taxon>
        <taxon>Gemmatimonadia</taxon>
        <taxon>Gemmatimonadales</taxon>
        <taxon>Gemmatimonadaceae</taxon>
        <taxon>Gemmatimonas</taxon>
    </lineage>
</organism>
<dbReference type="KEGG" id="ggr:HKW67_15765"/>
<reference evidence="1 2" key="1">
    <citation type="submission" date="2020-05" db="EMBL/GenBank/DDBJ databases">
        <title>Complete genome sequence of Gemmatimonas greenlandica TET16.</title>
        <authorList>
            <person name="Zeng Y."/>
        </authorList>
    </citation>
    <scope>NUCLEOTIDE SEQUENCE [LARGE SCALE GENOMIC DNA]</scope>
    <source>
        <strain evidence="1 2">TET16</strain>
    </source>
</reference>
<dbReference type="Proteomes" id="UP000500938">
    <property type="component" value="Chromosome"/>
</dbReference>
<gene>
    <name evidence="1" type="ORF">HKW67_15765</name>
</gene>
<sequence>MLINLVPDFLAVLEADDRVSAYLAYFERHKALLTAYWDNYVLEPSGPHFDEVVQSTINANRDDLLTLLSRTDVVALARQAEEKVRTLLDIDVPYDVVLMVGVGAANAGELVVNGRGVAFVCLEHFTGVANPDTQGLGLDPELIPLWLAHELTHVVRYTSPSSRSDMRGFVEDAGGYYSYWETGRQASLRELLVNEGLAVHVSRAVSPGHAAWEYFGFARKQYARVREVEPVLHRALVSDGDRAALGLRLRYLSGGMSDEARTVERTVLPERAGYFLGARMVEAAISARGYAWATRASVHELATVNEPVMERPRLTIVG</sequence>
<accession>A0A6M4IS49</accession>
<evidence type="ECO:0000313" key="1">
    <source>
        <dbReference type="EMBL" id="QJR36868.1"/>
    </source>
</evidence>
<keyword evidence="2" id="KW-1185">Reference proteome</keyword>
<dbReference type="EMBL" id="CP053085">
    <property type="protein sequence ID" value="QJR36868.1"/>
    <property type="molecule type" value="Genomic_DNA"/>
</dbReference>
<proteinExistence type="predicted"/>